<evidence type="ECO:0000256" key="1">
    <source>
        <dbReference type="ARBA" id="ARBA00004141"/>
    </source>
</evidence>
<evidence type="ECO:0000256" key="2">
    <source>
        <dbReference type="ARBA" id="ARBA00008974"/>
    </source>
</evidence>
<evidence type="ECO:0000256" key="6">
    <source>
        <dbReference type="SAM" id="Phobius"/>
    </source>
</evidence>
<feature type="transmembrane region" description="Helical" evidence="6">
    <location>
        <begin position="21"/>
        <end position="43"/>
    </location>
</feature>
<organism evidence="7 8">
    <name type="scientific">Escherichia coli</name>
    <dbReference type="NCBI Taxonomy" id="562"/>
    <lineage>
        <taxon>Bacteria</taxon>
        <taxon>Pseudomonadati</taxon>
        <taxon>Pseudomonadota</taxon>
        <taxon>Gammaproteobacteria</taxon>
        <taxon>Enterobacterales</taxon>
        <taxon>Enterobacteriaceae</taxon>
        <taxon>Escherichia</taxon>
    </lineage>
</organism>
<dbReference type="GO" id="GO:0022857">
    <property type="term" value="F:transmembrane transporter activity"/>
    <property type="evidence" value="ECO:0007669"/>
    <property type="project" value="InterPro"/>
</dbReference>
<dbReference type="Gene3D" id="1.10.4160.10">
    <property type="entry name" value="Hydantoin permease"/>
    <property type="match status" value="1"/>
</dbReference>
<keyword evidence="3 6" id="KW-0812">Transmembrane</keyword>
<dbReference type="EMBL" id="JAOVKC010001893">
    <property type="protein sequence ID" value="MCV5626703.1"/>
    <property type="molecule type" value="Genomic_DNA"/>
</dbReference>
<evidence type="ECO:0000256" key="5">
    <source>
        <dbReference type="ARBA" id="ARBA00023136"/>
    </source>
</evidence>
<dbReference type="Pfam" id="PF02133">
    <property type="entry name" value="Transp_cyt_pur"/>
    <property type="match status" value="1"/>
</dbReference>
<evidence type="ECO:0000313" key="7">
    <source>
        <dbReference type="EMBL" id="MCV5626703.1"/>
    </source>
</evidence>
<protein>
    <submittedName>
        <fullName evidence="7">Cytosine permease</fullName>
    </submittedName>
</protein>
<sequence length="75" mass="8357">MVMRGQINLDELYTAAGDFKYYDNGFNLTAFSVTLVAVILSLGGKFIPFMEPLSRVSWFVGVIVAFAAYALLKKR</sequence>
<comment type="similarity">
    <text evidence="2">Belongs to the purine-cytosine permease (2.A.39) family.</text>
</comment>
<gene>
    <name evidence="7" type="ORF">OFN31_34305</name>
</gene>
<dbReference type="Proteomes" id="UP001208624">
    <property type="component" value="Unassembled WGS sequence"/>
</dbReference>
<evidence type="ECO:0000256" key="3">
    <source>
        <dbReference type="ARBA" id="ARBA00022692"/>
    </source>
</evidence>
<evidence type="ECO:0000313" key="8">
    <source>
        <dbReference type="Proteomes" id="UP001208624"/>
    </source>
</evidence>
<feature type="transmembrane region" description="Helical" evidence="6">
    <location>
        <begin position="55"/>
        <end position="72"/>
    </location>
</feature>
<evidence type="ECO:0000256" key="4">
    <source>
        <dbReference type="ARBA" id="ARBA00022989"/>
    </source>
</evidence>
<dbReference type="InterPro" id="IPR001248">
    <property type="entry name" value="Pur-cyt_permease"/>
</dbReference>
<feature type="non-terminal residue" evidence="7">
    <location>
        <position position="1"/>
    </location>
</feature>
<comment type="caution">
    <text evidence="7">The sequence shown here is derived from an EMBL/GenBank/DDBJ whole genome shotgun (WGS) entry which is preliminary data.</text>
</comment>
<reference evidence="7" key="1">
    <citation type="submission" date="2023-06" db="EMBL/GenBank/DDBJ databases">
        <title>Deciphering the underlying mechanisms mediating the transmission of blaNDM gene from human to animals in China.</title>
        <authorList>
            <person name="Chen K."/>
            <person name="Chen S."/>
        </authorList>
    </citation>
    <scope>NUCLEOTIDE SEQUENCE</scope>
    <source>
        <strain evidence="7">1199</strain>
    </source>
</reference>
<dbReference type="AlphaFoldDB" id="A0AAP3A5V1"/>
<accession>A0AAP3A5V1</accession>
<proteinExistence type="inferred from homology"/>
<feature type="non-terminal residue" evidence="7">
    <location>
        <position position="75"/>
    </location>
</feature>
<comment type="subcellular location">
    <subcellularLocation>
        <location evidence="1">Membrane</location>
        <topology evidence="1">Multi-pass membrane protein</topology>
    </subcellularLocation>
</comment>
<dbReference type="GO" id="GO:0016020">
    <property type="term" value="C:membrane"/>
    <property type="evidence" value="ECO:0007669"/>
    <property type="project" value="UniProtKB-SubCell"/>
</dbReference>
<keyword evidence="5 6" id="KW-0472">Membrane</keyword>
<name>A0AAP3A5V1_ECOLX</name>
<keyword evidence="4 6" id="KW-1133">Transmembrane helix</keyword>